<dbReference type="Pfam" id="PF00538">
    <property type="entry name" value="Linker_histone"/>
    <property type="match status" value="1"/>
</dbReference>
<dbReference type="Proteomes" id="UP001152795">
    <property type="component" value="Unassembled WGS sequence"/>
</dbReference>
<dbReference type="GO" id="GO:0000786">
    <property type="term" value="C:nucleosome"/>
    <property type="evidence" value="ECO:0007669"/>
    <property type="project" value="InterPro"/>
</dbReference>
<dbReference type="InterPro" id="IPR036390">
    <property type="entry name" value="WH_DNA-bd_sf"/>
</dbReference>
<dbReference type="AlphaFoldDB" id="A0A7D9IY13"/>
<comment type="caution">
    <text evidence="7">The sequence shown here is derived from an EMBL/GenBank/DDBJ whole genome shotgun (WGS) entry which is preliminary data.</text>
</comment>
<evidence type="ECO:0000256" key="3">
    <source>
        <dbReference type="ARBA" id="ARBA00022853"/>
    </source>
</evidence>
<keyword evidence="8" id="KW-1185">Reference proteome</keyword>
<dbReference type="OrthoDB" id="10004495at2759"/>
<evidence type="ECO:0000313" key="7">
    <source>
        <dbReference type="EMBL" id="CAB4016031.1"/>
    </source>
</evidence>
<dbReference type="Gene3D" id="1.10.10.10">
    <property type="entry name" value="Winged helix-like DNA-binding domain superfamily/Winged helix DNA-binding domain"/>
    <property type="match status" value="1"/>
</dbReference>
<feature type="domain" description="H15" evidence="5">
    <location>
        <begin position="50"/>
        <end position="120"/>
    </location>
</feature>
<sequence>MLKCHGVSHADTVRDIELMVQEGLVTRRAFKGVISYRNVSGKGVSHVPGRSSRVARWIHEALKELDSGQGVCMVNIEKWVMTSHPYYHHNLKGKIKGALKEDLELGKIWQVTEGKYRLLEAAE</sequence>
<keyword evidence="2" id="KW-0597">Phosphoprotein</keyword>
<dbReference type="GO" id="GO:0006334">
    <property type="term" value="P:nucleosome assembly"/>
    <property type="evidence" value="ECO:0007669"/>
    <property type="project" value="InterPro"/>
</dbReference>
<dbReference type="InterPro" id="IPR036388">
    <property type="entry name" value="WH-like_DNA-bd_sf"/>
</dbReference>
<evidence type="ECO:0000256" key="1">
    <source>
        <dbReference type="ARBA" id="ARBA00004123"/>
    </source>
</evidence>
<dbReference type="GO" id="GO:0003677">
    <property type="term" value="F:DNA binding"/>
    <property type="evidence" value="ECO:0007669"/>
    <property type="project" value="InterPro"/>
</dbReference>
<dbReference type="GO" id="GO:0005634">
    <property type="term" value="C:nucleus"/>
    <property type="evidence" value="ECO:0007669"/>
    <property type="project" value="UniProtKB-SubCell"/>
</dbReference>
<accession>A0A7D9IY13</accession>
<evidence type="ECO:0000313" key="8">
    <source>
        <dbReference type="Proteomes" id="UP001152795"/>
    </source>
</evidence>
<reference evidence="7" key="1">
    <citation type="submission" date="2020-04" db="EMBL/GenBank/DDBJ databases">
        <authorList>
            <person name="Alioto T."/>
            <person name="Alioto T."/>
            <person name="Gomez Garrido J."/>
        </authorList>
    </citation>
    <scope>NUCLEOTIDE SEQUENCE</scope>
    <source>
        <strain evidence="7">A484AB</strain>
    </source>
</reference>
<dbReference type="PROSITE" id="PS52014">
    <property type="entry name" value="SAMD1_WH"/>
    <property type="match status" value="1"/>
</dbReference>
<keyword evidence="3" id="KW-0156">Chromatin regulator</keyword>
<evidence type="ECO:0000256" key="4">
    <source>
        <dbReference type="ARBA" id="ARBA00023242"/>
    </source>
</evidence>
<proteinExistence type="predicted"/>
<protein>
    <submittedName>
        <fullName evidence="7">Histone acetyltransferase KAT6A-like</fullName>
    </submittedName>
</protein>
<dbReference type="InterPro" id="IPR048589">
    <property type="entry name" value="SAMD1-like_WH"/>
</dbReference>
<feature type="non-terminal residue" evidence="7">
    <location>
        <position position="123"/>
    </location>
</feature>
<dbReference type="Pfam" id="PF21524">
    <property type="entry name" value="SAMD1_WH"/>
    <property type="match status" value="1"/>
</dbReference>
<dbReference type="SUPFAM" id="SSF46785">
    <property type="entry name" value="Winged helix' DNA-binding domain"/>
    <property type="match status" value="1"/>
</dbReference>
<name>A0A7D9IY13_PARCT</name>
<keyword evidence="4" id="KW-0539">Nucleus</keyword>
<dbReference type="EMBL" id="CACRXK020008943">
    <property type="protein sequence ID" value="CAB4016031.1"/>
    <property type="molecule type" value="Genomic_DNA"/>
</dbReference>
<dbReference type="InterPro" id="IPR005818">
    <property type="entry name" value="Histone_H1/H5_H15"/>
</dbReference>
<dbReference type="PROSITE" id="PS51504">
    <property type="entry name" value="H15"/>
    <property type="match status" value="1"/>
</dbReference>
<gene>
    <name evidence="7" type="ORF">PACLA_8A078829</name>
</gene>
<feature type="domain" description="SAMD1-like winged helix (WH)" evidence="6">
    <location>
        <begin position="1"/>
        <end position="42"/>
    </location>
</feature>
<evidence type="ECO:0000259" key="6">
    <source>
        <dbReference type="PROSITE" id="PS52014"/>
    </source>
</evidence>
<evidence type="ECO:0000259" key="5">
    <source>
        <dbReference type="PROSITE" id="PS51504"/>
    </source>
</evidence>
<evidence type="ECO:0000256" key="2">
    <source>
        <dbReference type="ARBA" id="ARBA00022553"/>
    </source>
</evidence>
<comment type="subcellular location">
    <subcellularLocation>
        <location evidence="1">Nucleus</location>
    </subcellularLocation>
</comment>
<organism evidence="7 8">
    <name type="scientific">Paramuricea clavata</name>
    <name type="common">Red gorgonian</name>
    <name type="synonym">Violescent sea-whip</name>
    <dbReference type="NCBI Taxonomy" id="317549"/>
    <lineage>
        <taxon>Eukaryota</taxon>
        <taxon>Metazoa</taxon>
        <taxon>Cnidaria</taxon>
        <taxon>Anthozoa</taxon>
        <taxon>Octocorallia</taxon>
        <taxon>Malacalcyonacea</taxon>
        <taxon>Plexauridae</taxon>
        <taxon>Paramuricea</taxon>
    </lineage>
</organism>